<dbReference type="Proteomes" id="UP001604336">
    <property type="component" value="Unassembled WGS sequence"/>
</dbReference>
<proteinExistence type="predicted"/>
<gene>
    <name evidence="1" type="ORF">Adt_46001</name>
</gene>
<protein>
    <submittedName>
        <fullName evidence="1">Uncharacterized protein</fullName>
    </submittedName>
</protein>
<organism evidence="1 2">
    <name type="scientific">Abeliophyllum distichum</name>
    <dbReference type="NCBI Taxonomy" id="126358"/>
    <lineage>
        <taxon>Eukaryota</taxon>
        <taxon>Viridiplantae</taxon>
        <taxon>Streptophyta</taxon>
        <taxon>Embryophyta</taxon>
        <taxon>Tracheophyta</taxon>
        <taxon>Spermatophyta</taxon>
        <taxon>Magnoliopsida</taxon>
        <taxon>eudicotyledons</taxon>
        <taxon>Gunneridae</taxon>
        <taxon>Pentapetalae</taxon>
        <taxon>asterids</taxon>
        <taxon>lamiids</taxon>
        <taxon>Lamiales</taxon>
        <taxon>Oleaceae</taxon>
        <taxon>Forsythieae</taxon>
        <taxon>Abeliophyllum</taxon>
    </lineage>
</organism>
<dbReference type="EMBL" id="JBFOLK010000028">
    <property type="protein sequence ID" value="KAL2458251.1"/>
    <property type="molecule type" value="Genomic_DNA"/>
</dbReference>
<sequence>MTTPIHKLLLALALKEKPPNKRLSAGTISSWCPTGKIVNDLPEFKAQCKHCQEKFAWQKGIGTTHLNIDYKKCQYKYRGLDTNQAQLQFESPGVGSSTPTLNNWIYSQELKLHEGLPELIANVEFPLCLMDNPHCTKFVQKYLQPR</sequence>
<evidence type="ECO:0000313" key="1">
    <source>
        <dbReference type="EMBL" id="KAL2458251.1"/>
    </source>
</evidence>
<evidence type="ECO:0000313" key="2">
    <source>
        <dbReference type="Proteomes" id="UP001604336"/>
    </source>
</evidence>
<name>A0ABD1P2Z7_9LAMI</name>
<accession>A0ABD1P2Z7</accession>
<comment type="caution">
    <text evidence="1">The sequence shown here is derived from an EMBL/GenBank/DDBJ whole genome shotgun (WGS) entry which is preliminary data.</text>
</comment>
<reference evidence="2" key="1">
    <citation type="submission" date="2024-07" db="EMBL/GenBank/DDBJ databases">
        <title>Two chromosome-level genome assemblies of Korean endemic species Abeliophyllum distichum and Forsythia ovata (Oleaceae).</title>
        <authorList>
            <person name="Jang H."/>
        </authorList>
    </citation>
    <scope>NUCLEOTIDE SEQUENCE [LARGE SCALE GENOMIC DNA]</scope>
</reference>
<keyword evidence="2" id="KW-1185">Reference proteome</keyword>
<dbReference type="AlphaFoldDB" id="A0ABD1P2Z7"/>